<keyword evidence="1" id="KW-1133">Transmembrane helix</keyword>
<dbReference type="RefSeq" id="WP_309488140.1">
    <property type="nucleotide sequence ID" value="NZ_JAENIG010000001.1"/>
</dbReference>
<keyword evidence="1" id="KW-0472">Membrane</keyword>
<accession>A0AAE2V8G4</accession>
<feature type="transmembrane region" description="Helical" evidence="1">
    <location>
        <begin position="239"/>
        <end position="262"/>
    </location>
</feature>
<keyword evidence="4" id="KW-1185">Reference proteome</keyword>
<keyword evidence="3" id="KW-0645">Protease</keyword>
<sequence>MNRLLQSDLTKVLIFLILTTVSAAILSPWLFNAGKMIAEVVPARSHHSLLLWFAQKCDNAEFPRYFNRSLLISALLLAGPFIMWMRIGKPPTFRGQNPWTFRLPTSSLPPVSGQPLRANDRFLLHLGTGVFLASGLMLMMMWILLLSGWFVLEEPVLWWDAVKVALITALPVALIEECLFRGVLLGICLRSMRPAAAITVVSIGYASVHFLSPLDGVHLSHPGNLDAGFQMLGLIGQRFLQLHTFFLPWLTLFGIGLILAYARYRSASLWLPIGLHLGWTLIHRTFEPIVELSDRHPAMADLFISPDRKTGILPLSVLLATGILVHVFTRISTEARSTREEKNMAPVG</sequence>
<dbReference type="GO" id="GO:0080120">
    <property type="term" value="P:CAAX-box protein maturation"/>
    <property type="evidence" value="ECO:0007669"/>
    <property type="project" value="UniProtKB-ARBA"/>
</dbReference>
<dbReference type="Pfam" id="PF02517">
    <property type="entry name" value="Rce1-like"/>
    <property type="match status" value="1"/>
</dbReference>
<dbReference type="GO" id="GO:0008237">
    <property type="term" value="F:metallopeptidase activity"/>
    <property type="evidence" value="ECO:0007669"/>
    <property type="project" value="UniProtKB-KW"/>
</dbReference>
<dbReference type="PANTHER" id="PTHR39430:SF1">
    <property type="entry name" value="PROTEASE"/>
    <property type="match status" value="1"/>
</dbReference>
<feature type="transmembrane region" description="Helical" evidence="1">
    <location>
        <begin position="12"/>
        <end position="31"/>
    </location>
</feature>
<dbReference type="InterPro" id="IPR003675">
    <property type="entry name" value="Rce1/LyrA-like_dom"/>
</dbReference>
<evidence type="ECO:0000256" key="1">
    <source>
        <dbReference type="SAM" id="Phobius"/>
    </source>
</evidence>
<feature type="transmembrane region" description="Helical" evidence="1">
    <location>
        <begin position="122"/>
        <end position="150"/>
    </location>
</feature>
<feature type="transmembrane region" description="Helical" evidence="1">
    <location>
        <begin position="195"/>
        <end position="212"/>
    </location>
</feature>
<feature type="transmembrane region" description="Helical" evidence="1">
    <location>
        <begin position="311"/>
        <end position="329"/>
    </location>
</feature>
<evidence type="ECO:0000259" key="2">
    <source>
        <dbReference type="Pfam" id="PF02517"/>
    </source>
</evidence>
<feature type="transmembrane region" description="Helical" evidence="1">
    <location>
        <begin position="156"/>
        <end position="175"/>
    </location>
</feature>
<feature type="transmembrane region" description="Helical" evidence="1">
    <location>
        <begin position="65"/>
        <end position="84"/>
    </location>
</feature>
<name>A0AAE2V8G4_9BACT</name>
<dbReference type="AlphaFoldDB" id="A0AAE2V8G4"/>
<organism evidence="3 4">
    <name type="scientific">Oceaniferula flava</name>
    <dbReference type="NCBI Taxonomy" id="2800421"/>
    <lineage>
        <taxon>Bacteria</taxon>
        <taxon>Pseudomonadati</taxon>
        <taxon>Verrucomicrobiota</taxon>
        <taxon>Verrucomicrobiia</taxon>
        <taxon>Verrucomicrobiales</taxon>
        <taxon>Verrucomicrobiaceae</taxon>
        <taxon>Oceaniferula</taxon>
    </lineage>
</organism>
<keyword evidence="3" id="KW-0378">Hydrolase</keyword>
<dbReference type="Proteomes" id="UP000634206">
    <property type="component" value="Unassembled WGS sequence"/>
</dbReference>
<feature type="domain" description="CAAX prenyl protease 2/Lysostaphin resistance protein A-like" evidence="2">
    <location>
        <begin position="161"/>
        <end position="281"/>
    </location>
</feature>
<dbReference type="PANTHER" id="PTHR39430">
    <property type="entry name" value="MEMBRANE-ASSOCIATED PROTEASE-RELATED"/>
    <property type="match status" value="1"/>
</dbReference>
<feature type="transmembrane region" description="Helical" evidence="1">
    <location>
        <begin position="269"/>
        <end position="286"/>
    </location>
</feature>
<gene>
    <name evidence="3" type="ORF">JIN83_01090</name>
</gene>
<keyword evidence="1" id="KW-0812">Transmembrane</keyword>
<evidence type="ECO:0000313" key="3">
    <source>
        <dbReference type="EMBL" id="MBK1853543.1"/>
    </source>
</evidence>
<dbReference type="EMBL" id="JAENIG010000001">
    <property type="protein sequence ID" value="MBK1853543.1"/>
    <property type="molecule type" value="Genomic_DNA"/>
</dbReference>
<protein>
    <submittedName>
        <fullName evidence="3">CPBP family intramembrane metalloprotease</fullName>
    </submittedName>
</protein>
<keyword evidence="3" id="KW-0482">Metalloprotease</keyword>
<reference evidence="3" key="1">
    <citation type="submission" date="2021-01" db="EMBL/GenBank/DDBJ databases">
        <title>Modified the classification status of verrucomicrobia.</title>
        <authorList>
            <person name="Feng X."/>
        </authorList>
    </citation>
    <scope>NUCLEOTIDE SEQUENCE</scope>
    <source>
        <strain evidence="3">5K15</strain>
    </source>
</reference>
<dbReference type="GO" id="GO:0004175">
    <property type="term" value="F:endopeptidase activity"/>
    <property type="evidence" value="ECO:0007669"/>
    <property type="project" value="UniProtKB-ARBA"/>
</dbReference>
<comment type="caution">
    <text evidence="3">The sequence shown here is derived from an EMBL/GenBank/DDBJ whole genome shotgun (WGS) entry which is preliminary data.</text>
</comment>
<proteinExistence type="predicted"/>
<evidence type="ECO:0000313" key="4">
    <source>
        <dbReference type="Proteomes" id="UP000634206"/>
    </source>
</evidence>